<reference evidence="5" key="1">
    <citation type="submission" date="2016-11" db="UniProtKB">
        <authorList>
            <consortium name="WormBaseParasite"/>
        </authorList>
    </citation>
    <scope>IDENTIFICATION</scope>
</reference>
<evidence type="ECO:0000256" key="2">
    <source>
        <dbReference type="SAM" id="MobiDB-lite"/>
    </source>
</evidence>
<dbReference type="GO" id="GO:0008190">
    <property type="term" value="F:eukaryotic initiation factor 4E binding"/>
    <property type="evidence" value="ECO:0007669"/>
    <property type="project" value="InterPro"/>
</dbReference>
<feature type="compositionally biased region" description="Low complexity" evidence="2">
    <location>
        <begin position="137"/>
        <end position="155"/>
    </location>
</feature>
<dbReference type="SUPFAM" id="SSF54791">
    <property type="entry name" value="Eukaryotic type KH-domain (KH-domain type I)"/>
    <property type="match status" value="1"/>
</dbReference>
<dbReference type="PANTHER" id="PTHR20849:SF2">
    <property type="entry name" value="EUKARYOTIC TRANSLATION INITIATION FACTOR 4E-BINDING PROTEIN MEXTLI"/>
    <property type="match status" value="1"/>
</dbReference>
<organism evidence="4 5">
    <name type="scientific">Steinernema glaseri</name>
    <dbReference type="NCBI Taxonomy" id="37863"/>
    <lineage>
        <taxon>Eukaryota</taxon>
        <taxon>Metazoa</taxon>
        <taxon>Ecdysozoa</taxon>
        <taxon>Nematoda</taxon>
        <taxon>Chromadorea</taxon>
        <taxon>Rhabditida</taxon>
        <taxon>Tylenchina</taxon>
        <taxon>Panagrolaimomorpha</taxon>
        <taxon>Strongyloidoidea</taxon>
        <taxon>Steinernematidae</taxon>
        <taxon>Steinernema</taxon>
    </lineage>
</organism>
<keyword evidence="1" id="KW-0694">RNA-binding</keyword>
<dbReference type="GO" id="GO:0034518">
    <property type="term" value="C:RNA cap binding complex"/>
    <property type="evidence" value="ECO:0007669"/>
    <property type="project" value="TreeGrafter"/>
</dbReference>
<feature type="region of interest" description="Disordered" evidence="2">
    <location>
        <begin position="422"/>
        <end position="499"/>
    </location>
</feature>
<sequence>MKSYIASSETNDWMHQGHKSNLHPSNSDTHLSVDQILNVMNQINSSVKAGEFTSQLANAIFLLCQALKTSGQHLEQTHKNELNAVFVSLRQACCRDSGQLGTPCRLKIMELVELRAMGWRPSFAHTQYYLNRPEHLSNASSTNSNNTPEPTSTPVSAPPFGAVPLNPFTQYVPPSPAAAPMFLPELHQNAGVHQNPLQAPSFYLIPAGAGGWSRPTMVPASTAAAMNPLGGGLLPPGLGTNPAIPSPLDLDLAWMAHNSLNINKQLPLKNQAKFTANMLNVVQKVASAAKPLQLREEFTIRNCDSGKIMGVKGRRVAVVEELSKTVISFQKVDPKSRDRTLTITGSTPESIEHAKKLIQETIRRNVSPNRSDSNEKAAESDDDDDGPGISIETTKDGTLKLCCDDPQVLQAAQAALSEYLNRVGRSSQSRLSAEERELRKERRKSMPLSMAQSASTSVPAGKEWRSMTGSTPNLASMEQEPSRQATVPPAPAPAAPPEAAFNYARADIVKLRESTENDQSTPFLQQIRQIHQNLPELMRQ</sequence>
<dbReference type="InterPro" id="IPR004088">
    <property type="entry name" value="KH_dom_type_1"/>
</dbReference>
<evidence type="ECO:0000313" key="4">
    <source>
        <dbReference type="Proteomes" id="UP000095287"/>
    </source>
</evidence>
<evidence type="ECO:0000259" key="3">
    <source>
        <dbReference type="SMART" id="SM00322"/>
    </source>
</evidence>
<feature type="region of interest" description="Disordered" evidence="2">
    <location>
        <begin position="135"/>
        <end position="159"/>
    </location>
</feature>
<dbReference type="PANTHER" id="PTHR20849">
    <property type="entry name" value="EUKARYOTIC TRANSLATION INITIATION FACTOR 4E-BINDING PROTEIN MEXTLI"/>
    <property type="match status" value="1"/>
</dbReference>
<dbReference type="GO" id="GO:0003743">
    <property type="term" value="F:translation initiation factor activity"/>
    <property type="evidence" value="ECO:0007669"/>
    <property type="project" value="TreeGrafter"/>
</dbReference>
<dbReference type="GO" id="GO:0003723">
    <property type="term" value="F:RNA binding"/>
    <property type="evidence" value="ECO:0007669"/>
    <property type="project" value="UniProtKB-UniRule"/>
</dbReference>
<dbReference type="WBParaSite" id="L893_g21113.t1">
    <property type="protein sequence ID" value="L893_g21113.t1"/>
    <property type="gene ID" value="L893_g21113"/>
</dbReference>
<dbReference type="PROSITE" id="PS50084">
    <property type="entry name" value="KH_TYPE_1"/>
    <property type="match status" value="1"/>
</dbReference>
<dbReference type="Gene3D" id="1.25.40.180">
    <property type="match status" value="1"/>
</dbReference>
<dbReference type="InterPro" id="IPR040160">
    <property type="entry name" value="Mxt"/>
</dbReference>
<dbReference type="Proteomes" id="UP000095287">
    <property type="component" value="Unplaced"/>
</dbReference>
<feature type="region of interest" description="Disordered" evidence="2">
    <location>
        <begin position="361"/>
        <end position="392"/>
    </location>
</feature>
<dbReference type="AlphaFoldDB" id="A0A1I7YYW9"/>
<dbReference type="Pfam" id="PF00013">
    <property type="entry name" value="KH_1"/>
    <property type="match status" value="1"/>
</dbReference>
<keyword evidence="4" id="KW-1185">Reference proteome</keyword>
<protein>
    <submittedName>
        <fullName evidence="5">KH domain-containing protein</fullName>
    </submittedName>
</protein>
<feature type="domain" description="K Homology" evidence="3">
    <location>
        <begin position="292"/>
        <end position="363"/>
    </location>
</feature>
<dbReference type="GO" id="GO:0005737">
    <property type="term" value="C:cytoplasm"/>
    <property type="evidence" value="ECO:0007669"/>
    <property type="project" value="TreeGrafter"/>
</dbReference>
<dbReference type="GO" id="GO:0045727">
    <property type="term" value="P:positive regulation of translation"/>
    <property type="evidence" value="ECO:0007669"/>
    <property type="project" value="InterPro"/>
</dbReference>
<dbReference type="CDD" id="cd22454">
    <property type="entry name" value="KH-I_Mextli_like"/>
    <property type="match status" value="1"/>
</dbReference>
<accession>A0A1I7YYW9</accession>
<dbReference type="SMART" id="SM00322">
    <property type="entry name" value="KH"/>
    <property type="match status" value="1"/>
</dbReference>
<dbReference type="Gene3D" id="3.30.1370.10">
    <property type="entry name" value="K Homology domain, type 1"/>
    <property type="match status" value="1"/>
</dbReference>
<feature type="compositionally biased region" description="Polar residues" evidence="2">
    <location>
        <begin position="467"/>
        <end position="476"/>
    </location>
</feature>
<evidence type="ECO:0000313" key="5">
    <source>
        <dbReference type="WBParaSite" id="L893_g21113.t1"/>
    </source>
</evidence>
<dbReference type="InterPro" id="IPR036612">
    <property type="entry name" value="KH_dom_type_1_sf"/>
</dbReference>
<proteinExistence type="predicted"/>
<name>A0A1I7YYW9_9BILA</name>
<dbReference type="InterPro" id="IPR004087">
    <property type="entry name" value="KH_dom"/>
</dbReference>
<dbReference type="GO" id="GO:1901190">
    <property type="term" value="P:regulation of formation of translation initiation ternary complex"/>
    <property type="evidence" value="ECO:0007669"/>
    <property type="project" value="TreeGrafter"/>
</dbReference>
<evidence type="ECO:0000256" key="1">
    <source>
        <dbReference type="PROSITE-ProRule" id="PRU00117"/>
    </source>
</evidence>